<evidence type="ECO:0000256" key="3">
    <source>
        <dbReference type="ARBA" id="ARBA00022692"/>
    </source>
</evidence>
<feature type="non-terminal residue" evidence="9">
    <location>
        <position position="1"/>
    </location>
</feature>
<comment type="subcellular location">
    <subcellularLocation>
        <location evidence="1">Cell membrane</location>
        <topology evidence="1">Multi-pass membrane protein</topology>
    </subcellularLocation>
</comment>
<dbReference type="SUPFAM" id="SSF81321">
    <property type="entry name" value="Family A G protein-coupled receptor-like"/>
    <property type="match status" value="1"/>
</dbReference>
<dbReference type="EMBL" id="CALNXK010000005">
    <property type="protein sequence ID" value="CAH3037147.1"/>
    <property type="molecule type" value="Genomic_DNA"/>
</dbReference>
<evidence type="ECO:0000256" key="7">
    <source>
        <dbReference type="SAM" id="Phobius"/>
    </source>
</evidence>
<comment type="similarity">
    <text evidence="6">Belongs to the G-protein coupled receptor 1 family.</text>
</comment>
<feature type="transmembrane region" description="Helical" evidence="7">
    <location>
        <begin position="231"/>
        <end position="253"/>
    </location>
</feature>
<evidence type="ECO:0000313" key="10">
    <source>
        <dbReference type="Proteomes" id="UP001159405"/>
    </source>
</evidence>
<evidence type="ECO:0000313" key="9">
    <source>
        <dbReference type="EMBL" id="CAH3037147.1"/>
    </source>
</evidence>
<dbReference type="Proteomes" id="UP001159405">
    <property type="component" value="Unassembled WGS sequence"/>
</dbReference>
<dbReference type="InterPro" id="IPR017452">
    <property type="entry name" value="GPCR_Rhodpsn_7TM"/>
</dbReference>
<feature type="transmembrane region" description="Helical" evidence="7">
    <location>
        <begin position="68"/>
        <end position="90"/>
    </location>
</feature>
<keyword evidence="4 7" id="KW-1133">Transmembrane helix</keyword>
<evidence type="ECO:0000256" key="1">
    <source>
        <dbReference type="ARBA" id="ARBA00004651"/>
    </source>
</evidence>
<accession>A0ABN8MYK7</accession>
<feature type="transmembrane region" description="Helical" evidence="7">
    <location>
        <begin position="102"/>
        <end position="119"/>
    </location>
</feature>
<sequence length="307" mass="33359">ATLNQTTLSETVLICPHLPIEVHTLPYMANTTAQVITLLTCIGNGISCPVATVENLLVPAVVLKNRSLWTVFNTSVLCLAFSDLLIAMFAQPAFIAYQTGKYISSFACISFITLALITLERHFAVFKPFHNRASVTRFRAGVLCVTLSGWIAWTVFSFGLRFSPNGMNLKTYSIVSSIVISFTVIATVFVCIKLYNATKIKDCSVKTVKGLNPGGALGDINSQEAKTAKTVVIITAAFSLYFVPTLCASLVHQAGAAQDDVMLHLIYPLAESALFLTAVINPLIYAWRNALVREGLEAAIRYKKGPI</sequence>
<dbReference type="InterPro" id="IPR000276">
    <property type="entry name" value="GPCR_Rhodpsn"/>
</dbReference>
<dbReference type="PANTHER" id="PTHR22750">
    <property type="entry name" value="G-PROTEIN COUPLED RECEPTOR"/>
    <property type="match status" value="1"/>
</dbReference>
<feature type="transmembrane region" description="Helical" evidence="7">
    <location>
        <begin position="172"/>
        <end position="192"/>
    </location>
</feature>
<evidence type="ECO:0000256" key="6">
    <source>
        <dbReference type="RuleBase" id="RU000688"/>
    </source>
</evidence>
<keyword evidence="5 7" id="KW-0472">Membrane</keyword>
<dbReference type="Gene3D" id="1.20.1070.10">
    <property type="entry name" value="Rhodopsin 7-helix transmembrane proteins"/>
    <property type="match status" value="1"/>
</dbReference>
<proteinExistence type="inferred from homology"/>
<comment type="caution">
    <text evidence="9">The sequence shown here is derived from an EMBL/GenBank/DDBJ whole genome shotgun (WGS) entry which is preliminary data.</text>
</comment>
<protein>
    <recommendedName>
        <fullName evidence="8">G-protein coupled receptors family 1 profile domain-containing protein</fullName>
    </recommendedName>
</protein>
<evidence type="ECO:0000256" key="2">
    <source>
        <dbReference type="ARBA" id="ARBA00022475"/>
    </source>
</evidence>
<dbReference type="Pfam" id="PF00001">
    <property type="entry name" value="7tm_1"/>
    <property type="match status" value="1"/>
</dbReference>
<keyword evidence="2" id="KW-1003">Cell membrane</keyword>
<keyword evidence="6" id="KW-0297">G-protein coupled receptor</keyword>
<evidence type="ECO:0000256" key="5">
    <source>
        <dbReference type="ARBA" id="ARBA00023136"/>
    </source>
</evidence>
<evidence type="ECO:0000259" key="8">
    <source>
        <dbReference type="PROSITE" id="PS50262"/>
    </source>
</evidence>
<feature type="transmembrane region" description="Helical" evidence="7">
    <location>
        <begin position="140"/>
        <end position="160"/>
    </location>
</feature>
<keyword evidence="6" id="KW-0675">Receptor</keyword>
<dbReference type="PROSITE" id="PS00237">
    <property type="entry name" value="G_PROTEIN_RECEP_F1_1"/>
    <property type="match status" value="1"/>
</dbReference>
<dbReference type="PRINTS" id="PR00237">
    <property type="entry name" value="GPCRRHODOPSN"/>
</dbReference>
<gene>
    <name evidence="9" type="ORF">PLOB_00035351</name>
</gene>
<keyword evidence="10" id="KW-1185">Reference proteome</keyword>
<reference evidence="9 10" key="1">
    <citation type="submission" date="2022-05" db="EMBL/GenBank/DDBJ databases">
        <authorList>
            <consortium name="Genoscope - CEA"/>
            <person name="William W."/>
        </authorList>
    </citation>
    <scope>NUCLEOTIDE SEQUENCE [LARGE SCALE GENOMIC DNA]</scope>
</reference>
<organism evidence="9 10">
    <name type="scientific">Porites lobata</name>
    <dbReference type="NCBI Taxonomy" id="104759"/>
    <lineage>
        <taxon>Eukaryota</taxon>
        <taxon>Metazoa</taxon>
        <taxon>Cnidaria</taxon>
        <taxon>Anthozoa</taxon>
        <taxon>Hexacorallia</taxon>
        <taxon>Scleractinia</taxon>
        <taxon>Fungiina</taxon>
        <taxon>Poritidae</taxon>
        <taxon>Porites</taxon>
    </lineage>
</organism>
<keyword evidence="6" id="KW-0807">Transducer</keyword>
<keyword evidence="3 6" id="KW-0812">Transmembrane</keyword>
<dbReference type="PROSITE" id="PS50262">
    <property type="entry name" value="G_PROTEIN_RECEP_F1_2"/>
    <property type="match status" value="1"/>
</dbReference>
<evidence type="ECO:0000256" key="4">
    <source>
        <dbReference type="ARBA" id="ARBA00022989"/>
    </source>
</evidence>
<dbReference type="CDD" id="cd00637">
    <property type="entry name" value="7tm_classA_rhodopsin-like"/>
    <property type="match status" value="1"/>
</dbReference>
<feature type="transmembrane region" description="Helical" evidence="7">
    <location>
        <begin position="265"/>
        <end position="287"/>
    </location>
</feature>
<name>A0ABN8MYK7_9CNID</name>
<feature type="domain" description="G-protein coupled receptors family 1 profile" evidence="8">
    <location>
        <begin position="54"/>
        <end position="285"/>
    </location>
</feature>